<dbReference type="EMBL" id="CM034392">
    <property type="protein sequence ID" value="KAJ0180582.1"/>
    <property type="molecule type" value="Genomic_DNA"/>
</dbReference>
<sequence>MEMILEVLNNLSTKANLEKWDRWELSKVQRLGRKEGKAKPILVTVTLTWTKIEVLKNNKLFSEGIYVTEDYLREVLSKGKELKAKLNEEREKGKIAFIRYGKLILKEAHNEKTRRSPTKSPPQQQKLLENVNQPNKKNIMDAFTLMRPRSASLKARHSESQ</sequence>
<dbReference type="Proteomes" id="UP000824533">
    <property type="component" value="Linkage Group LG06"/>
</dbReference>
<protein>
    <submittedName>
        <fullName evidence="1">Uncharacterized protein</fullName>
    </submittedName>
</protein>
<accession>A0ACC1DAH8</accession>
<evidence type="ECO:0000313" key="2">
    <source>
        <dbReference type="Proteomes" id="UP000824533"/>
    </source>
</evidence>
<comment type="caution">
    <text evidence="1">The sequence shown here is derived from an EMBL/GenBank/DDBJ whole genome shotgun (WGS) entry which is preliminary data.</text>
</comment>
<organism evidence="1 2">
    <name type="scientific">Dendrolimus kikuchii</name>
    <dbReference type="NCBI Taxonomy" id="765133"/>
    <lineage>
        <taxon>Eukaryota</taxon>
        <taxon>Metazoa</taxon>
        <taxon>Ecdysozoa</taxon>
        <taxon>Arthropoda</taxon>
        <taxon>Hexapoda</taxon>
        <taxon>Insecta</taxon>
        <taxon>Pterygota</taxon>
        <taxon>Neoptera</taxon>
        <taxon>Endopterygota</taxon>
        <taxon>Lepidoptera</taxon>
        <taxon>Glossata</taxon>
        <taxon>Ditrysia</taxon>
        <taxon>Bombycoidea</taxon>
        <taxon>Lasiocampidae</taxon>
        <taxon>Dendrolimus</taxon>
    </lineage>
</organism>
<name>A0ACC1DAH8_9NEOP</name>
<keyword evidence="2" id="KW-1185">Reference proteome</keyword>
<reference evidence="1 2" key="1">
    <citation type="journal article" date="2021" name="Front. Genet.">
        <title>Chromosome-Level Genome Assembly Reveals Significant Gene Expansion in the Toll and IMD Signaling Pathways of Dendrolimus kikuchii.</title>
        <authorList>
            <person name="Zhou J."/>
            <person name="Wu P."/>
            <person name="Xiong Z."/>
            <person name="Liu N."/>
            <person name="Zhao N."/>
            <person name="Ji M."/>
            <person name="Qiu Y."/>
            <person name="Yang B."/>
        </authorList>
    </citation>
    <scope>NUCLEOTIDE SEQUENCE [LARGE SCALE GENOMIC DNA]</scope>
    <source>
        <strain evidence="1">Ann1</strain>
    </source>
</reference>
<evidence type="ECO:0000313" key="1">
    <source>
        <dbReference type="EMBL" id="KAJ0180582.1"/>
    </source>
</evidence>
<gene>
    <name evidence="1" type="ORF">K1T71_003986</name>
</gene>
<proteinExistence type="predicted"/>